<dbReference type="GO" id="GO:0031167">
    <property type="term" value="P:rRNA methylation"/>
    <property type="evidence" value="ECO:0007669"/>
    <property type="project" value="InterPro"/>
</dbReference>
<dbReference type="EMBL" id="CP023284">
    <property type="protein sequence ID" value="ATA56556.1"/>
    <property type="molecule type" value="Genomic_DNA"/>
</dbReference>
<proteinExistence type="predicted"/>
<dbReference type="Pfam" id="PF03602">
    <property type="entry name" value="Cons_hypoth95"/>
    <property type="match status" value="1"/>
</dbReference>
<dbReference type="InterPro" id="IPR029063">
    <property type="entry name" value="SAM-dependent_MTases_sf"/>
</dbReference>
<evidence type="ECO:0000313" key="4">
    <source>
        <dbReference type="EMBL" id="ATA56556.1"/>
    </source>
</evidence>
<dbReference type="Gene3D" id="3.40.50.150">
    <property type="entry name" value="Vaccinia Virus protein VP39"/>
    <property type="match status" value="1"/>
</dbReference>
<feature type="region of interest" description="Disordered" evidence="3">
    <location>
        <begin position="1"/>
        <end position="28"/>
    </location>
</feature>
<keyword evidence="2 4" id="KW-0808">Transferase</keyword>
<dbReference type="PANTHER" id="PTHR43542">
    <property type="entry name" value="METHYLTRANSFERASE"/>
    <property type="match status" value="1"/>
</dbReference>
<organism evidence="4 5">
    <name type="scientific">Variovorax boronicumulans</name>
    <dbReference type="NCBI Taxonomy" id="436515"/>
    <lineage>
        <taxon>Bacteria</taxon>
        <taxon>Pseudomonadati</taxon>
        <taxon>Pseudomonadota</taxon>
        <taxon>Betaproteobacteria</taxon>
        <taxon>Burkholderiales</taxon>
        <taxon>Comamonadaceae</taxon>
        <taxon>Variovorax</taxon>
    </lineage>
</organism>
<reference evidence="4 5" key="1">
    <citation type="submission" date="2017-09" db="EMBL/GenBank/DDBJ databases">
        <title>The diverse metabolic capabilities of V. boronicumulans make it an excellent choice for continued studies on novel biodegradation.</title>
        <authorList>
            <person name="Sun S."/>
        </authorList>
    </citation>
    <scope>NUCLEOTIDE SEQUENCE [LARGE SCALE GENOMIC DNA]</scope>
    <source>
        <strain evidence="4 5">J1</strain>
    </source>
</reference>
<evidence type="ECO:0000256" key="2">
    <source>
        <dbReference type="ARBA" id="ARBA00022679"/>
    </source>
</evidence>
<name>A0A250DQA7_9BURK</name>
<dbReference type="Proteomes" id="UP000217154">
    <property type="component" value="Chromosome"/>
</dbReference>
<dbReference type="GO" id="GO:0008168">
    <property type="term" value="F:methyltransferase activity"/>
    <property type="evidence" value="ECO:0007669"/>
    <property type="project" value="UniProtKB-KW"/>
</dbReference>
<protein>
    <submittedName>
        <fullName evidence="4">16S rRNA (Guanine(966)-N(2))-methyltransferase RsmD</fullName>
    </submittedName>
</protein>
<dbReference type="RefSeq" id="WP_095746681.1">
    <property type="nucleotide sequence ID" value="NZ_CP023284.1"/>
</dbReference>
<sequence length="220" mass="23131">MPQKPPKKNVAAPVSRAPAAKRPSRPSEVRIIGGEWKRTRLAVADKPGLRPTPDRVRETLFNWLASLAGVGGGALPGWHCIDAFAGTGALGLEAASRGAAHVLLCEQDAALVAQLQAAKAKLSAEAVRVERGNGVTALERAAAGSLQAVFLDPPFDNLALYEPALRAAARALHADGAIYLEAPRRWAAEELAALGLAEFRYLKAGAVHAHLLRRAVSVPA</sequence>
<dbReference type="CDD" id="cd02440">
    <property type="entry name" value="AdoMet_MTases"/>
    <property type="match status" value="1"/>
</dbReference>
<dbReference type="InterPro" id="IPR004398">
    <property type="entry name" value="RNA_MeTrfase_RsmD"/>
</dbReference>
<evidence type="ECO:0000256" key="1">
    <source>
        <dbReference type="ARBA" id="ARBA00022603"/>
    </source>
</evidence>
<dbReference type="SUPFAM" id="SSF53335">
    <property type="entry name" value="S-adenosyl-L-methionine-dependent methyltransferases"/>
    <property type="match status" value="1"/>
</dbReference>
<gene>
    <name evidence="4" type="ORF">CKY39_27485</name>
</gene>
<evidence type="ECO:0000256" key="3">
    <source>
        <dbReference type="SAM" id="MobiDB-lite"/>
    </source>
</evidence>
<dbReference type="KEGG" id="vbo:CKY39_27485"/>
<dbReference type="PANTHER" id="PTHR43542:SF1">
    <property type="entry name" value="METHYLTRANSFERASE"/>
    <property type="match status" value="1"/>
</dbReference>
<evidence type="ECO:0000313" key="5">
    <source>
        <dbReference type="Proteomes" id="UP000217154"/>
    </source>
</evidence>
<accession>A0A250DQA7</accession>
<keyword evidence="1 4" id="KW-0489">Methyltransferase</keyword>
<dbReference type="AlphaFoldDB" id="A0A250DQA7"/>